<dbReference type="PANTHER" id="PTHR12011">
    <property type="entry name" value="ADHESION G-PROTEIN COUPLED RECEPTOR"/>
    <property type="match status" value="1"/>
</dbReference>
<feature type="transmembrane region" description="Helical" evidence="16">
    <location>
        <begin position="813"/>
        <end position="837"/>
    </location>
</feature>
<feature type="transmembrane region" description="Helical" evidence="16">
    <location>
        <begin position="629"/>
        <end position="652"/>
    </location>
</feature>
<evidence type="ECO:0000259" key="20">
    <source>
        <dbReference type="PROSITE" id="PS50261"/>
    </source>
</evidence>
<dbReference type="FunFam" id="1.20.1070.10:FF:000136">
    <property type="entry name" value="Adhesion G protein-coupled receptor E5"/>
    <property type="match status" value="1"/>
</dbReference>
<dbReference type="InterPro" id="IPR009030">
    <property type="entry name" value="Growth_fac_rcpt_cys_sf"/>
</dbReference>
<dbReference type="PROSITE" id="PS01186">
    <property type="entry name" value="EGF_2"/>
    <property type="match status" value="2"/>
</dbReference>
<keyword evidence="6" id="KW-0677">Repeat</keyword>
<evidence type="ECO:0000256" key="12">
    <source>
        <dbReference type="ARBA" id="ARBA00023180"/>
    </source>
</evidence>
<dbReference type="SUPFAM" id="SSF57184">
    <property type="entry name" value="Growth factor receptor domain"/>
    <property type="match status" value="2"/>
</dbReference>
<feature type="domain" description="EGF-like" evidence="18">
    <location>
        <begin position="169"/>
        <end position="207"/>
    </location>
</feature>
<dbReference type="PROSITE" id="PS50026">
    <property type="entry name" value="EGF_3"/>
    <property type="match status" value="7"/>
</dbReference>
<dbReference type="PRINTS" id="PR01128">
    <property type="entry name" value="EMR1HORMONER"/>
</dbReference>
<dbReference type="FunFam" id="2.10.25.10:FF:000005">
    <property type="entry name" value="Fibrillin 2"/>
    <property type="match status" value="2"/>
</dbReference>
<feature type="domain" description="EGF-like" evidence="18">
    <location>
        <begin position="125"/>
        <end position="163"/>
    </location>
</feature>
<evidence type="ECO:0000256" key="10">
    <source>
        <dbReference type="ARBA" id="ARBA00023157"/>
    </source>
</evidence>
<dbReference type="InterPro" id="IPR017981">
    <property type="entry name" value="GPCR_2-like_7TM"/>
</dbReference>
<keyword evidence="4 16" id="KW-0812">Transmembrane</keyword>
<feature type="domain" description="EGF-like" evidence="18">
    <location>
        <begin position="256"/>
        <end position="298"/>
    </location>
</feature>
<dbReference type="InterPro" id="IPR000832">
    <property type="entry name" value="GPCR_2_secretin-like"/>
</dbReference>
<feature type="transmembrane region" description="Helical" evidence="16">
    <location>
        <begin position="664"/>
        <end position="684"/>
    </location>
</feature>
<feature type="region of interest" description="Disordered" evidence="15">
    <location>
        <begin position="888"/>
        <end position="912"/>
    </location>
</feature>
<evidence type="ECO:0000256" key="1">
    <source>
        <dbReference type="ARBA" id="ARBA00004651"/>
    </source>
</evidence>
<dbReference type="InterPro" id="IPR049883">
    <property type="entry name" value="NOTCH1_EGF-like"/>
</dbReference>
<dbReference type="PROSITE" id="PS50221">
    <property type="entry name" value="GAIN_B"/>
    <property type="match status" value="1"/>
</dbReference>
<evidence type="ECO:0000256" key="4">
    <source>
        <dbReference type="ARBA" id="ARBA00022692"/>
    </source>
</evidence>
<dbReference type="SMART" id="SM00181">
    <property type="entry name" value="EGF"/>
    <property type="match status" value="7"/>
</dbReference>
<dbReference type="PANTHER" id="PTHR12011:SF433">
    <property type="entry name" value="ADHESION G PROTEIN-COUPLED RECEPTOR E1-LIKE-RELATED"/>
    <property type="match status" value="1"/>
</dbReference>
<evidence type="ECO:0008006" key="23">
    <source>
        <dbReference type="Google" id="ProtNLM"/>
    </source>
</evidence>
<feature type="domain" description="GAIN-B" evidence="19">
    <location>
        <begin position="440"/>
        <end position="622"/>
    </location>
</feature>
<evidence type="ECO:0000256" key="9">
    <source>
        <dbReference type="ARBA" id="ARBA00023136"/>
    </source>
</evidence>
<evidence type="ECO:0000313" key="21">
    <source>
        <dbReference type="EMBL" id="KAL2086354.1"/>
    </source>
</evidence>
<feature type="domain" description="EGF-like" evidence="18">
    <location>
        <begin position="80"/>
        <end position="119"/>
    </location>
</feature>
<keyword evidence="5 17" id="KW-0732">Signal</keyword>
<evidence type="ECO:0000313" key="22">
    <source>
        <dbReference type="Proteomes" id="UP001591681"/>
    </source>
</evidence>
<comment type="caution">
    <text evidence="14">Lacks conserved residue(s) required for the propagation of feature annotation.</text>
</comment>
<proteinExistence type="predicted"/>
<feature type="domain" description="G-protein coupled receptors family 2 profile 2" evidence="20">
    <location>
        <begin position="627"/>
        <end position="864"/>
    </location>
</feature>
<evidence type="ECO:0000256" key="7">
    <source>
        <dbReference type="ARBA" id="ARBA00022989"/>
    </source>
</evidence>
<dbReference type="AlphaFoldDB" id="A0ABD1JH23"/>
<dbReference type="GO" id="GO:0005886">
    <property type="term" value="C:plasma membrane"/>
    <property type="evidence" value="ECO:0007669"/>
    <property type="project" value="UniProtKB-SubCell"/>
</dbReference>
<dbReference type="SMART" id="SM00303">
    <property type="entry name" value="GPS"/>
    <property type="match status" value="1"/>
</dbReference>
<feature type="disulfide bond" evidence="14">
    <location>
        <begin position="309"/>
        <end position="326"/>
    </location>
</feature>
<feature type="transmembrane region" description="Helical" evidence="16">
    <location>
        <begin position="690"/>
        <end position="709"/>
    </location>
</feature>
<dbReference type="PROSITE" id="PS00010">
    <property type="entry name" value="ASX_HYDROXYL"/>
    <property type="match status" value="7"/>
</dbReference>
<dbReference type="Gene3D" id="1.20.1070.10">
    <property type="entry name" value="Rhodopsin 7-helix transmembrane proteins"/>
    <property type="match status" value="1"/>
</dbReference>
<keyword evidence="8" id="KW-0297">G-protein coupled receptor</keyword>
<keyword evidence="13" id="KW-0807">Transducer</keyword>
<feature type="domain" description="EGF-like" evidence="18">
    <location>
        <begin position="32"/>
        <end position="70"/>
    </location>
</feature>
<sequence length="912" mass="99706">MLLVLGLYLSTAVYGAPTCPEGLTSENGQCSDDNECAWMFPICGLNAECHNTPGSYYCTCHTGYSSAKGRFTAEDSQCRDINECWEGKDKLCDSSQICTNTLGSYKCLCRDGFREDHRGDHACNDVDECVESPSVCGPRGTCRNTPGSYTCSCPEGFRNHGNNRGPCEDVDECIESPSACGQNGICTNTPGSYTCSCPEGFRKHGNNSRSPCKDVDECKEDGTICGPNGTCNNTPGSYTCSCLAGFRNNLSGSCEDVDECEENRPNCGPHGTCKNRPGTFACECPKGFKSKGNKAPCEDINECERGNICGSPLGGNCTNTNGSYVCECGPGYSNYGNHQGKCTKLACDGYDAEGPKEKAAGGLGRLWAKMRQNCEGLSKGKGQSSHAAGHGLLEDMLTGTDEFLSSGENMADGSKVTGLLTMMEKAMMLIGPQLKQNRTKMESQHTEAELAVNRGEAPPTGPVILATDNASFKTSWEIAAGNRTYPGFTVAALVSYRSLNSTPHSSFKALRAEMEANRSREVQEEQEEARRVEVRLEMASNVVTACVSNPDTHSLPQPVTLTLRHTQENNESAGLSYTCVFWDRDVWSQRGCVKVVSNSTHTVCSCYHLSSFAVLMALYDIKHTFELRLLTWVGLAVSLACLLLCILTFGLCRSIRGTRTTIHLHLSLCLFLADLIFLCGISRTQQPGCGVVAGLLHYFFLAAFSWMLLEGVQLYRMVVLVFHSSLRPTHMMAAAYGTPLAIVTLSAIAYPQGYGTHQHCWLSLERGFIWAFFGPVCVIIFLNAFFFLITLWKLAEKLTSLNPDLSNLQKIRSYTVTAVAQLCVLGGMWMFGCFMFQSVVMVYLFTILNSLQGALIFIMHCLMSKPVREEYAKFLRGICTPEKRYTDFTSNPSSNSSQQPLRSHQSTGQSQL</sequence>
<comment type="subcellular location">
    <subcellularLocation>
        <location evidence="1">Cell membrane</location>
        <topology evidence="1">Multi-pass membrane protein</topology>
    </subcellularLocation>
</comment>
<dbReference type="PROSITE" id="PS50261">
    <property type="entry name" value="G_PROTEIN_RECEP_F2_4"/>
    <property type="match status" value="1"/>
</dbReference>
<evidence type="ECO:0000256" key="5">
    <source>
        <dbReference type="ARBA" id="ARBA00022729"/>
    </source>
</evidence>
<evidence type="ECO:0000256" key="16">
    <source>
        <dbReference type="SAM" id="Phobius"/>
    </source>
</evidence>
<dbReference type="SUPFAM" id="SSF57196">
    <property type="entry name" value="EGF/Laminin"/>
    <property type="match status" value="1"/>
</dbReference>
<feature type="signal peptide" evidence="17">
    <location>
        <begin position="1"/>
        <end position="15"/>
    </location>
</feature>
<protein>
    <recommendedName>
        <fullName evidence="23">CD97 antigen-like</fullName>
    </recommendedName>
</protein>
<evidence type="ECO:0000256" key="11">
    <source>
        <dbReference type="ARBA" id="ARBA00023170"/>
    </source>
</evidence>
<reference evidence="21 22" key="1">
    <citation type="submission" date="2024-09" db="EMBL/GenBank/DDBJ databases">
        <title>A chromosome-level genome assembly of Gray's grenadier anchovy, Coilia grayii.</title>
        <authorList>
            <person name="Fu Z."/>
        </authorList>
    </citation>
    <scope>NUCLEOTIDE SEQUENCE [LARGE SCALE GENOMIC DNA]</scope>
    <source>
        <strain evidence="21">G4</strain>
        <tissue evidence="21">Muscle</tissue>
    </source>
</reference>
<evidence type="ECO:0000256" key="17">
    <source>
        <dbReference type="SAM" id="SignalP"/>
    </source>
</evidence>
<gene>
    <name evidence="21" type="ORF">ACEWY4_017413</name>
</gene>
<dbReference type="Proteomes" id="UP001591681">
    <property type="component" value="Unassembled WGS sequence"/>
</dbReference>
<keyword evidence="12" id="KW-0325">Glycoprotein</keyword>
<dbReference type="SUPFAM" id="SSF81321">
    <property type="entry name" value="Family A G protein-coupled receptor-like"/>
    <property type="match status" value="1"/>
</dbReference>
<dbReference type="PROSITE" id="PS01187">
    <property type="entry name" value="EGF_CA"/>
    <property type="match status" value="3"/>
</dbReference>
<feature type="transmembrane region" description="Helical" evidence="16">
    <location>
        <begin position="770"/>
        <end position="792"/>
    </location>
</feature>
<dbReference type="InterPro" id="IPR018097">
    <property type="entry name" value="EGF_Ca-bd_CS"/>
</dbReference>
<dbReference type="InterPro" id="IPR001881">
    <property type="entry name" value="EGF-like_Ca-bd_dom"/>
</dbReference>
<dbReference type="EMBL" id="JBHFQA010000015">
    <property type="protein sequence ID" value="KAL2086354.1"/>
    <property type="molecule type" value="Genomic_DNA"/>
</dbReference>
<dbReference type="GO" id="GO:0004930">
    <property type="term" value="F:G protein-coupled receptor activity"/>
    <property type="evidence" value="ECO:0007669"/>
    <property type="project" value="UniProtKB-KW"/>
</dbReference>
<feature type="chain" id="PRO_5044750190" description="CD97 antigen-like" evidence="17">
    <location>
        <begin position="16"/>
        <end position="912"/>
    </location>
</feature>
<dbReference type="Pfam" id="PF00002">
    <property type="entry name" value="7tm_2"/>
    <property type="match status" value="1"/>
</dbReference>
<keyword evidence="22" id="KW-1185">Reference proteome</keyword>
<dbReference type="InterPro" id="IPR000152">
    <property type="entry name" value="EGF-type_Asp/Asn_hydroxyl_site"/>
</dbReference>
<evidence type="ECO:0000256" key="13">
    <source>
        <dbReference type="ARBA" id="ARBA00023224"/>
    </source>
</evidence>
<dbReference type="InterPro" id="IPR057244">
    <property type="entry name" value="GAIN_B"/>
</dbReference>
<dbReference type="SMART" id="SM00179">
    <property type="entry name" value="EGF_CA"/>
    <property type="match status" value="7"/>
</dbReference>
<feature type="transmembrane region" description="Helical" evidence="16">
    <location>
        <begin position="843"/>
        <end position="863"/>
    </location>
</feature>
<feature type="compositionally biased region" description="Low complexity" evidence="15">
    <location>
        <begin position="890"/>
        <end position="900"/>
    </location>
</feature>
<keyword evidence="11" id="KW-0675">Receptor</keyword>
<feature type="domain" description="EGF-like" evidence="18">
    <location>
        <begin position="214"/>
        <end position="255"/>
    </location>
</feature>
<comment type="caution">
    <text evidence="21">The sequence shown here is derived from an EMBL/GenBank/DDBJ whole genome shotgun (WGS) entry which is preliminary data.</text>
</comment>
<dbReference type="FunFam" id="2.10.25.10:FF:000017">
    <property type="entry name" value="latent-transforming growth factor beta-binding protein 4 isoform X1"/>
    <property type="match status" value="3"/>
</dbReference>
<dbReference type="PRINTS" id="PR00249">
    <property type="entry name" value="GPCRSECRETIN"/>
</dbReference>
<dbReference type="Gene3D" id="2.60.220.50">
    <property type="match status" value="1"/>
</dbReference>
<evidence type="ECO:0000256" key="15">
    <source>
        <dbReference type="SAM" id="MobiDB-lite"/>
    </source>
</evidence>
<dbReference type="CDD" id="cd00054">
    <property type="entry name" value="EGF_CA"/>
    <property type="match status" value="7"/>
</dbReference>
<keyword evidence="9 16" id="KW-0472">Membrane</keyword>
<dbReference type="Pfam" id="PF01825">
    <property type="entry name" value="GPS"/>
    <property type="match status" value="1"/>
</dbReference>
<keyword evidence="3 14" id="KW-0245">EGF-like domain</keyword>
<name>A0ABD1JH23_9TELE</name>
<keyword evidence="7 16" id="KW-1133">Transmembrane helix</keyword>
<feature type="domain" description="EGF-like" evidence="18">
    <location>
        <begin position="299"/>
        <end position="343"/>
    </location>
</feature>
<evidence type="ECO:0000256" key="2">
    <source>
        <dbReference type="ARBA" id="ARBA00022475"/>
    </source>
</evidence>
<keyword evidence="2" id="KW-1003">Cell membrane</keyword>
<feature type="transmembrane region" description="Helical" evidence="16">
    <location>
        <begin position="730"/>
        <end position="750"/>
    </location>
</feature>
<dbReference type="Pfam" id="PF07645">
    <property type="entry name" value="EGF_CA"/>
    <property type="match status" value="7"/>
</dbReference>
<dbReference type="InterPro" id="IPR046338">
    <property type="entry name" value="GAIN_dom_sf"/>
</dbReference>
<evidence type="ECO:0000256" key="3">
    <source>
        <dbReference type="ARBA" id="ARBA00022536"/>
    </source>
</evidence>
<dbReference type="Gene3D" id="2.10.25.10">
    <property type="entry name" value="Laminin"/>
    <property type="match status" value="7"/>
</dbReference>
<dbReference type="InterPro" id="IPR000742">
    <property type="entry name" value="EGF"/>
</dbReference>
<feature type="compositionally biased region" description="Polar residues" evidence="15">
    <location>
        <begin position="901"/>
        <end position="912"/>
    </location>
</feature>
<evidence type="ECO:0000259" key="18">
    <source>
        <dbReference type="PROSITE" id="PS50026"/>
    </source>
</evidence>
<evidence type="ECO:0000259" key="19">
    <source>
        <dbReference type="PROSITE" id="PS50221"/>
    </source>
</evidence>
<dbReference type="InterPro" id="IPR000203">
    <property type="entry name" value="GPS"/>
</dbReference>
<keyword evidence="10 14" id="KW-1015">Disulfide bond</keyword>
<dbReference type="InterPro" id="IPR001740">
    <property type="entry name" value="GPCR_2_EMR1-like_rcpt"/>
</dbReference>
<evidence type="ECO:0000256" key="8">
    <source>
        <dbReference type="ARBA" id="ARBA00023040"/>
    </source>
</evidence>
<evidence type="ECO:0000256" key="14">
    <source>
        <dbReference type="PROSITE-ProRule" id="PRU00076"/>
    </source>
</evidence>
<evidence type="ECO:0000256" key="6">
    <source>
        <dbReference type="ARBA" id="ARBA00022737"/>
    </source>
</evidence>
<accession>A0ABD1JH23</accession>
<organism evidence="21 22">
    <name type="scientific">Coilia grayii</name>
    <name type="common">Gray's grenadier anchovy</name>
    <dbReference type="NCBI Taxonomy" id="363190"/>
    <lineage>
        <taxon>Eukaryota</taxon>
        <taxon>Metazoa</taxon>
        <taxon>Chordata</taxon>
        <taxon>Craniata</taxon>
        <taxon>Vertebrata</taxon>
        <taxon>Euteleostomi</taxon>
        <taxon>Actinopterygii</taxon>
        <taxon>Neopterygii</taxon>
        <taxon>Teleostei</taxon>
        <taxon>Clupei</taxon>
        <taxon>Clupeiformes</taxon>
        <taxon>Clupeoidei</taxon>
        <taxon>Engraulidae</taxon>
        <taxon>Coilinae</taxon>
        <taxon>Coilia</taxon>
    </lineage>
</organism>